<dbReference type="Gene3D" id="3.40.1010.20">
    <property type="entry name" value="4-hydroxy-3-methylbut-2-enyl diphosphate reductase, catalytic domain"/>
    <property type="match status" value="2"/>
</dbReference>
<feature type="binding site" evidence="5">
    <location>
        <position position="41"/>
    </location>
    <ligand>
        <name>(2E)-4-hydroxy-3-methylbut-2-enyl diphosphate</name>
        <dbReference type="ChEBI" id="CHEBI:128753"/>
    </ligand>
</feature>
<dbReference type="EMBL" id="JAEKNR010000195">
    <property type="protein sequence ID" value="MBJ7600236.1"/>
    <property type="molecule type" value="Genomic_DNA"/>
</dbReference>
<sequence length="302" mass="32851">MDVLRITPRGYCHGVVDAFRIAKRVRESTGEPVHMLGQLVHNTHATADLQEQGIGLVDPPNRLAGLETIQEGTVIFTAHGVSPQVKQRAAEKGLHAVDATCSDVVRTHDLVRELAGRGYDVVYIGRHGHPEPEGVIGEAPGRVHLVESLADVERLEVRNERLAVTCQTTLSVWDTDELIDAVRRRWPAAEVHNEICRATQERQEAAVEAAKEVDLVVVVGSPRSSNSNRLVEVVKKLGGKPAHLIDGVEDIDLRWFEGVRRVGVTSGASTPTQLTRRVVEYLEALEAPPAGSGPPQAAEHPA</sequence>
<feature type="binding site" evidence="5">
    <location>
        <position position="269"/>
    </location>
    <ligand>
        <name>dimethylallyl diphosphate</name>
        <dbReference type="ChEBI" id="CHEBI:57623"/>
    </ligand>
</feature>
<dbReference type="PANTHER" id="PTHR30426">
    <property type="entry name" value="4-HYDROXY-3-METHYLBUT-2-ENYL DIPHOSPHATE REDUCTASE"/>
    <property type="match status" value="1"/>
</dbReference>
<feature type="active site" description="Proton donor" evidence="5">
    <location>
        <position position="131"/>
    </location>
</feature>
<dbReference type="Gene3D" id="3.40.50.11270">
    <property type="match status" value="1"/>
</dbReference>
<comment type="similarity">
    <text evidence="5">Belongs to the IspH family.</text>
</comment>
<keyword evidence="1 5" id="KW-0004">4Fe-4S</keyword>
<dbReference type="NCBIfam" id="TIGR00216">
    <property type="entry name" value="ispH_lytB"/>
    <property type="match status" value="1"/>
</dbReference>
<protein>
    <recommendedName>
        <fullName evidence="5">4-hydroxy-3-methylbut-2-enyl diphosphate reductase</fullName>
        <shortName evidence="5">HMBPP reductase</shortName>
        <ecNumber evidence="5">1.17.7.4</ecNumber>
    </recommendedName>
</protein>
<evidence type="ECO:0000256" key="3">
    <source>
        <dbReference type="ARBA" id="ARBA00023004"/>
    </source>
</evidence>
<dbReference type="RefSeq" id="WP_338203987.1">
    <property type="nucleotide sequence ID" value="NZ_JAEKNR010000195.1"/>
</dbReference>
<feature type="binding site" evidence="5">
    <location>
        <position position="79"/>
    </location>
    <ligand>
        <name>dimethylallyl diphosphate</name>
        <dbReference type="ChEBI" id="CHEBI:57623"/>
    </ligand>
</feature>
<keyword evidence="5 6" id="KW-0560">Oxidoreductase</keyword>
<feature type="binding site" evidence="5">
    <location>
        <position position="196"/>
    </location>
    <ligand>
        <name>[4Fe-4S] cluster</name>
        <dbReference type="ChEBI" id="CHEBI:49883"/>
    </ligand>
</feature>
<dbReference type="EC" id="1.17.7.4" evidence="5"/>
<feature type="binding site" evidence="5">
    <location>
        <position position="79"/>
    </location>
    <ligand>
        <name>(2E)-4-hydroxy-3-methylbut-2-enyl diphosphate</name>
        <dbReference type="ChEBI" id="CHEBI:128753"/>
    </ligand>
</feature>
<feature type="binding site" evidence="5">
    <location>
        <position position="269"/>
    </location>
    <ligand>
        <name>(2E)-4-hydroxy-3-methylbut-2-enyl diphosphate</name>
        <dbReference type="ChEBI" id="CHEBI:128753"/>
    </ligand>
</feature>
<comment type="pathway">
    <text evidence="5">Isoprenoid biosynthesis; isopentenyl diphosphate biosynthesis via DXP pathway; isopentenyl diphosphate from 1-deoxy-D-xylulose 5-phosphate: step 6/6.</text>
</comment>
<feature type="binding site" evidence="5">
    <location>
        <position position="224"/>
    </location>
    <ligand>
        <name>dimethylallyl diphosphate</name>
        <dbReference type="ChEBI" id="CHEBI:57623"/>
    </ligand>
</feature>
<evidence type="ECO:0000256" key="5">
    <source>
        <dbReference type="HAMAP-Rule" id="MF_00191"/>
    </source>
</evidence>
<evidence type="ECO:0000313" key="7">
    <source>
        <dbReference type="Proteomes" id="UP000612893"/>
    </source>
</evidence>
<comment type="caution">
    <text evidence="6">The sequence shown here is derived from an EMBL/GenBank/DDBJ whole genome shotgun (WGS) entry which is preliminary data.</text>
</comment>
<evidence type="ECO:0000256" key="4">
    <source>
        <dbReference type="ARBA" id="ARBA00023014"/>
    </source>
</evidence>
<feature type="binding site" evidence="5">
    <location>
        <position position="129"/>
    </location>
    <ligand>
        <name>(2E)-4-hydroxy-3-methylbut-2-enyl diphosphate</name>
        <dbReference type="ChEBI" id="CHEBI:128753"/>
    </ligand>
</feature>
<feature type="binding site" evidence="5">
    <location>
        <position position="129"/>
    </location>
    <ligand>
        <name>dimethylallyl diphosphate</name>
        <dbReference type="ChEBI" id="CHEBI:57623"/>
    </ligand>
</feature>
<dbReference type="HAMAP" id="MF_00191">
    <property type="entry name" value="IspH"/>
    <property type="match status" value="1"/>
</dbReference>
<accession>A0A934K282</accession>
<feature type="binding site" evidence="5">
    <location>
        <position position="41"/>
    </location>
    <ligand>
        <name>isopentenyl diphosphate</name>
        <dbReference type="ChEBI" id="CHEBI:128769"/>
    </ligand>
</feature>
<feature type="binding site" evidence="5">
    <location>
        <position position="226"/>
    </location>
    <ligand>
        <name>dimethylallyl diphosphate</name>
        <dbReference type="ChEBI" id="CHEBI:57623"/>
    </ligand>
</feature>
<feature type="binding site" evidence="5">
    <location>
        <position position="226"/>
    </location>
    <ligand>
        <name>isopentenyl diphosphate</name>
        <dbReference type="ChEBI" id="CHEBI:128769"/>
    </ligand>
</feature>
<dbReference type="GO" id="GO:0051745">
    <property type="term" value="F:4-hydroxy-3-methylbut-2-enyl diphosphate reductase activity"/>
    <property type="evidence" value="ECO:0007669"/>
    <property type="project" value="UniProtKB-UniRule"/>
</dbReference>
<gene>
    <name evidence="5" type="primary">ispH</name>
    <name evidence="6" type="ORF">JF922_19455</name>
</gene>
<organism evidence="6 7">
    <name type="scientific">Candidatus Nephthysia bennettiae</name>
    <dbReference type="NCBI Taxonomy" id="3127016"/>
    <lineage>
        <taxon>Bacteria</taxon>
        <taxon>Bacillati</taxon>
        <taxon>Candidatus Dormiibacterota</taxon>
        <taxon>Candidatus Dormibacteria</taxon>
        <taxon>Candidatus Dormibacterales</taxon>
        <taxon>Candidatus Dormibacteraceae</taxon>
        <taxon>Candidatus Nephthysia</taxon>
    </lineage>
</organism>
<feature type="binding site" evidence="5">
    <location>
        <position position="224"/>
    </location>
    <ligand>
        <name>(2E)-4-hydroxy-3-methylbut-2-enyl diphosphate</name>
        <dbReference type="ChEBI" id="CHEBI:128753"/>
    </ligand>
</feature>
<feature type="binding site" evidence="5">
    <location>
        <position position="225"/>
    </location>
    <ligand>
        <name>(2E)-4-hydroxy-3-methylbut-2-enyl diphosphate</name>
        <dbReference type="ChEBI" id="CHEBI:128753"/>
    </ligand>
</feature>
<keyword evidence="5" id="KW-0414">Isoprene biosynthesis</keyword>
<comment type="pathway">
    <text evidence="5">Isoprenoid biosynthesis; dimethylallyl diphosphate biosynthesis; dimethylallyl diphosphate from (2E)-4-hydroxy-3-methylbutenyl diphosphate: step 1/1.</text>
</comment>
<feature type="binding site" evidence="5">
    <location>
        <position position="269"/>
    </location>
    <ligand>
        <name>isopentenyl diphosphate</name>
        <dbReference type="ChEBI" id="CHEBI:128769"/>
    </ligand>
</feature>
<feature type="binding site" evidence="5">
    <location>
        <position position="224"/>
    </location>
    <ligand>
        <name>isopentenyl diphosphate</name>
        <dbReference type="ChEBI" id="CHEBI:128769"/>
    </ligand>
</feature>
<keyword evidence="7" id="KW-1185">Reference proteome</keyword>
<keyword evidence="3 5" id="KW-0408">Iron</keyword>
<dbReference type="NCBIfam" id="NF002187">
    <property type="entry name" value="PRK01045.1-1"/>
    <property type="match status" value="1"/>
</dbReference>
<dbReference type="GO" id="GO:0019288">
    <property type="term" value="P:isopentenyl diphosphate biosynthetic process, methylerythritol 4-phosphate pathway"/>
    <property type="evidence" value="ECO:0007669"/>
    <property type="project" value="UniProtKB-UniRule"/>
</dbReference>
<dbReference type="GO" id="GO:0046872">
    <property type="term" value="F:metal ion binding"/>
    <property type="evidence" value="ECO:0007669"/>
    <property type="project" value="UniProtKB-KW"/>
</dbReference>
<dbReference type="Proteomes" id="UP000612893">
    <property type="component" value="Unassembled WGS sequence"/>
</dbReference>
<comment type="catalytic activity">
    <reaction evidence="5">
        <text>dimethylallyl diphosphate + 2 oxidized [2Fe-2S]-[ferredoxin] + H2O = (2E)-4-hydroxy-3-methylbut-2-enyl diphosphate + 2 reduced [2Fe-2S]-[ferredoxin] + 2 H(+)</text>
        <dbReference type="Rhea" id="RHEA:24825"/>
        <dbReference type="Rhea" id="RHEA-COMP:10000"/>
        <dbReference type="Rhea" id="RHEA-COMP:10001"/>
        <dbReference type="ChEBI" id="CHEBI:15377"/>
        <dbReference type="ChEBI" id="CHEBI:15378"/>
        <dbReference type="ChEBI" id="CHEBI:33737"/>
        <dbReference type="ChEBI" id="CHEBI:33738"/>
        <dbReference type="ChEBI" id="CHEBI:57623"/>
        <dbReference type="ChEBI" id="CHEBI:128753"/>
        <dbReference type="EC" id="1.17.7.4"/>
    </reaction>
</comment>
<comment type="cofactor">
    <cofactor evidence="5">
        <name>[4Fe-4S] cluster</name>
        <dbReference type="ChEBI" id="CHEBI:49883"/>
    </cofactor>
    <text evidence="5">Binds 1 [4Fe-4S] cluster per subunit.</text>
</comment>
<feature type="binding site" evidence="5">
    <location>
        <position position="79"/>
    </location>
    <ligand>
        <name>isopentenyl diphosphate</name>
        <dbReference type="ChEBI" id="CHEBI:128769"/>
    </ligand>
</feature>
<name>A0A934K282_9BACT</name>
<evidence type="ECO:0000256" key="2">
    <source>
        <dbReference type="ARBA" id="ARBA00022723"/>
    </source>
</evidence>
<feature type="binding site" evidence="5">
    <location>
        <position position="12"/>
    </location>
    <ligand>
        <name>[4Fe-4S] cluster</name>
        <dbReference type="ChEBI" id="CHEBI:49883"/>
    </ligand>
</feature>
<feature type="binding site" evidence="5">
    <location>
        <position position="129"/>
    </location>
    <ligand>
        <name>isopentenyl diphosphate</name>
        <dbReference type="ChEBI" id="CHEBI:128769"/>
    </ligand>
</feature>
<dbReference type="GO" id="GO:0050992">
    <property type="term" value="P:dimethylallyl diphosphate biosynthetic process"/>
    <property type="evidence" value="ECO:0007669"/>
    <property type="project" value="UniProtKB-UniRule"/>
</dbReference>
<comment type="function">
    <text evidence="5">Catalyzes the conversion of 1-hydroxy-2-methyl-2-(E)-butenyl 4-diphosphate (HMBPP) into a mixture of isopentenyl diphosphate (IPP) and dimethylallyl diphosphate (DMAPP). Acts in the terminal step of the DOXP/MEP pathway for isoprenoid precursor biosynthesis.</text>
</comment>
<dbReference type="AlphaFoldDB" id="A0A934K282"/>
<comment type="catalytic activity">
    <reaction evidence="5">
        <text>isopentenyl diphosphate + 2 oxidized [2Fe-2S]-[ferredoxin] + H2O = (2E)-4-hydroxy-3-methylbut-2-enyl diphosphate + 2 reduced [2Fe-2S]-[ferredoxin] + 2 H(+)</text>
        <dbReference type="Rhea" id="RHEA:24488"/>
        <dbReference type="Rhea" id="RHEA-COMP:10000"/>
        <dbReference type="Rhea" id="RHEA-COMP:10001"/>
        <dbReference type="ChEBI" id="CHEBI:15377"/>
        <dbReference type="ChEBI" id="CHEBI:15378"/>
        <dbReference type="ChEBI" id="CHEBI:33737"/>
        <dbReference type="ChEBI" id="CHEBI:33738"/>
        <dbReference type="ChEBI" id="CHEBI:128753"/>
        <dbReference type="ChEBI" id="CHEBI:128769"/>
        <dbReference type="EC" id="1.17.7.4"/>
    </reaction>
</comment>
<feature type="binding site" evidence="5">
    <location>
        <position position="225"/>
    </location>
    <ligand>
        <name>isopentenyl diphosphate</name>
        <dbReference type="ChEBI" id="CHEBI:128769"/>
    </ligand>
</feature>
<keyword evidence="2 5" id="KW-0479">Metal-binding</keyword>
<feature type="binding site" evidence="5">
    <location>
        <position position="168"/>
    </location>
    <ligand>
        <name>(2E)-4-hydroxy-3-methylbut-2-enyl diphosphate</name>
        <dbReference type="ChEBI" id="CHEBI:128753"/>
    </ligand>
</feature>
<dbReference type="GO" id="GO:0016114">
    <property type="term" value="P:terpenoid biosynthetic process"/>
    <property type="evidence" value="ECO:0007669"/>
    <property type="project" value="UniProtKB-UniRule"/>
</dbReference>
<feature type="binding site" evidence="5">
    <location>
        <position position="41"/>
    </location>
    <ligand>
        <name>dimethylallyl diphosphate</name>
        <dbReference type="ChEBI" id="CHEBI:57623"/>
    </ligand>
</feature>
<feature type="binding site" evidence="5">
    <location>
        <position position="101"/>
    </location>
    <ligand>
        <name>[4Fe-4S] cluster</name>
        <dbReference type="ChEBI" id="CHEBI:49883"/>
    </ligand>
</feature>
<dbReference type="PANTHER" id="PTHR30426:SF0">
    <property type="entry name" value="4-HYDROXY-3-METHYLBUT-2-ENYL DIPHOSPHATE REDUCTASE"/>
    <property type="match status" value="1"/>
</dbReference>
<proteinExistence type="inferred from homology"/>
<feature type="binding site" evidence="5">
    <location>
        <position position="226"/>
    </location>
    <ligand>
        <name>(2E)-4-hydroxy-3-methylbut-2-enyl diphosphate</name>
        <dbReference type="ChEBI" id="CHEBI:128753"/>
    </ligand>
</feature>
<reference evidence="6" key="1">
    <citation type="submission" date="2020-10" db="EMBL/GenBank/DDBJ databases">
        <title>Ca. Dormibacterota MAGs.</title>
        <authorList>
            <person name="Montgomery K."/>
        </authorList>
    </citation>
    <scope>NUCLEOTIDE SEQUENCE [LARGE SCALE GENOMIC DNA]</scope>
    <source>
        <strain evidence="6">SC8812_S17_10</strain>
    </source>
</reference>
<keyword evidence="4 5" id="KW-0411">Iron-sulfur</keyword>
<evidence type="ECO:0000256" key="1">
    <source>
        <dbReference type="ARBA" id="ARBA00022485"/>
    </source>
</evidence>
<dbReference type="InterPro" id="IPR003451">
    <property type="entry name" value="LytB/IspH"/>
</dbReference>
<dbReference type="CDD" id="cd13944">
    <property type="entry name" value="lytB_ispH"/>
    <property type="match status" value="1"/>
</dbReference>
<dbReference type="GO" id="GO:0051539">
    <property type="term" value="F:4 iron, 4 sulfur cluster binding"/>
    <property type="evidence" value="ECO:0007669"/>
    <property type="project" value="UniProtKB-UniRule"/>
</dbReference>
<evidence type="ECO:0000313" key="6">
    <source>
        <dbReference type="EMBL" id="MBJ7600236.1"/>
    </source>
</evidence>
<feature type="binding site" evidence="5">
    <location>
        <position position="225"/>
    </location>
    <ligand>
        <name>dimethylallyl diphosphate</name>
        <dbReference type="ChEBI" id="CHEBI:57623"/>
    </ligand>
</feature>
<dbReference type="Pfam" id="PF02401">
    <property type="entry name" value="LYTB"/>
    <property type="match status" value="1"/>
</dbReference>